<feature type="region of interest" description="Disordered" evidence="1">
    <location>
        <begin position="1"/>
        <end position="21"/>
    </location>
</feature>
<comment type="caution">
    <text evidence="2">The sequence shown here is derived from an EMBL/GenBank/DDBJ whole genome shotgun (WGS) entry which is preliminary data.</text>
</comment>
<protein>
    <submittedName>
        <fullName evidence="2">Uncharacterized protein</fullName>
    </submittedName>
</protein>
<dbReference type="Proteomes" id="UP000554965">
    <property type="component" value="Unassembled WGS sequence"/>
</dbReference>
<name>A0A7Z7N9U6_9MYCO</name>
<reference evidence="2 3" key="1">
    <citation type="submission" date="2017-10" db="EMBL/GenBank/DDBJ databases">
        <authorList>
            <consortium name="Urmite Genomes"/>
        </authorList>
    </citation>
    <scope>NUCLEOTIDE SEQUENCE [LARGE SCALE GENOMIC DNA]</scope>
    <source>
        <strain evidence="2 3">FB-527</strain>
    </source>
</reference>
<organism evidence="2 3">
    <name type="scientific">Mycobacterium simulans</name>
    <dbReference type="NCBI Taxonomy" id="627089"/>
    <lineage>
        <taxon>Bacteria</taxon>
        <taxon>Bacillati</taxon>
        <taxon>Actinomycetota</taxon>
        <taxon>Actinomycetes</taxon>
        <taxon>Mycobacteriales</taxon>
        <taxon>Mycobacteriaceae</taxon>
        <taxon>Mycobacterium</taxon>
    </lineage>
</organism>
<proteinExistence type="predicted"/>
<evidence type="ECO:0000256" key="1">
    <source>
        <dbReference type="SAM" id="MobiDB-lite"/>
    </source>
</evidence>
<keyword evidence="3" id="KW-1185">Reference proteome</keyword>
<evidence type="ECO:0000313" key="2">
    <source>
        <dbReference type="EMBL" id="SOJ55052.1"/>
    </source>
</evidence>
<accession>A0A7Z7N9U6</accession>
<evidence type="ECO:0000313" key="3">
    <source>
        <dbReference type="Proteomes" id="UP000554965"/>
    </source>
</evidence>
<dbReference type="EMBL" id="OCTY01000002">
    <property type="protein sequence ID" value="SOJ55052.1"/>
    <property type="molecule type" value="Genomic_DNA"/>
</dbReference>
<gene>
    <name evidence="2" type="ORF">MSIMFB_02542</name>
</gene>
<sequence length="59" mass="6251">MSGPGNPGHWESPLTCPESWGDGGEVSMVTVFERTHCVLDPDQRYGAAVPLTPQTAALP</sequence>
<dbReference type="AlphaFoldDB" id="A0A7Z7N9U6"/>